<sequence length="614" mass="65928">MATDFNLISFGNFKATGGGSSIRGRLAVQHNVSISGTFSIGGARNVRQQRYSVVIGGESVTWRSGSVSGGGLLVTSTNEGAMQLDLGKSLQRQTVGGCDVASNCLISFFDDAFSYFDGFTSDMASDAQATGAGSVTLLHGGLHFTGPRWAQGTRRLVFSVPLEQWNSAHYFTKAYVAEDQELVVVIDQDGSAQSLRTKMPADGFPHLSNKLVVALAGQGPKVEVEGPVPFGGSLLAPQRDVHLLQGSSVRGVLVAADLHQYKSSRVLHQECSPGCIATPWRVPNNATETTLYVFAGDDARLRPDFLAVIEFDELSRDYGKVVLTVPLPPPGNIGNEPHHCGLVTENRNILACGGLLSLLSDQDGIFFFDVSEPRRPRFLSSTRARHSSITDDFLPLPSGGFLVTQMGSATGGAPGRLAEFDRCLRLVAEHPRKPLPADDPGFNPHGVSAHFDLNMLVTSDYVNPVSTLNAYAGGVELRGTIRFWDLERREISSTVVMPGPPMGIMDIKFIPHDPHGIAVAGAMFSGVYYTVDPTTGSVTEAYNCRQIVPQLGEPSQCMVHLLTPMNSGDRLLASSSYGQVLLLDISNRARFHQLSVVNLGVTAGPHVLALTQRH</sequence>
<dbReference type="EMBL" id="KB008070">
    <property type="protein sequence ID" value="ELR14182.1"/>
    <property type="molecule type" value="Genomic_DNA"/>
</dbReference>
<name>L8GMI2_ACACF</name>
<evidence type="ECO:0000259" key="3">
    <source>
        <dbReference type="Pfam" id="PF20597"/>
    </source>
</evidence>
<dbReference type="Pfam" id="PF05694">
    <property type="entry name" value="SBP56"/>
    <property type="match status" value="1"/>
</dbReference>
<dbReference type="Gene3D" id="2.130.10.10">
    <property type="entry name" value="YVTN repeat-like/Quinoprotein amine dehydrogenase"/>
    <property type="match status" value="1"/>
</dbReference>
<dbReference type="Pfam" id="PF20597">
    <property type="entry name" value="pAdhesive_15"/>
    <property type="match status" value="1"/>
</dbReference>
<keyword evidence="5" id="KW-1185">Reference proteome</keyword>
<comment type="similarity">
    <text evidence="1">Belongs to the selenium-binding protein family.</text>
</comment>
<dbReference type="InterPro" id="IPR026588">
    <property type="entry name" value="Choice_anch_A"/>
</dbReference>
<dbReference type="NCBIfam" id="TIGR04215">
    <property type="entry name" value="choice_anch_A"/>
    <property type="match status" value="1"/>
</dbReference>
<organism evidence="4 5">
    <name type="scientific">Acanthamoeba castellanii (strain ATCC 30010 / Neff)</name>
    <dbReference type="NCBI Taxonomy" id="1257118"/>
    <lineage>
        <taxon>Eukaryota</taxon>
        <taxon>Amoebozoa</taxon>
        <taxon>Discosea</taxon>
        <taxon>Longamoebia</taxon>
        <taxon>Centramoebida</taxon>
        <taxon>Acanthamoebidae</taxon>
        <taxon>Acanthamoeba</taxon>
    </lineage>
</organism>
<dbReference type="GeneID" id="14914746"/>
<reference evidence="4 5" key="1">
    <citation type="journal article" date="2013" name="Genome Biol.">
        <title>Genome of Acanthamoeba castellanii highlights extensive lateral gene transfer and early evolution of tyrosine kinase signaling.</title>
        <authorList>
            <person name="Clarke M."/>
            <person name="Lohan A.J."/>
            <person name="Liu B."/>
            <person name="Lagkouvardos I."/>
            <person name="Roy S."/>
            <person name="Zafar N."/>
            <person name="Bertelli C."/>
            <person name="Schilde C."/>
            <person name="Kianianmomeni A."/>
            <person name="Burglin T.R."/>
            <person name="Frech C."/>
            <person name="Turcotte B."/>
            <person name="Kopec K.O."/>
            <person name="Synnott J.M."/>
            <person name="Choo C."/>
            <person name="Paponov I."/>
            <person name="Finkler A."/>
            <person name="Soon Heng Tan C."/>
            <person name="Hutchins A.P."/>
            <person name="Weinmeier T."/>
            <person name="Rattei T."/>
            <person name="Chu J.S."/>
            <person name="Gimenez G."/>
            <person name="Irimia M."/>
            <person name="Rigden D.J."/>
            <person name="Fitzpatrick D.A."/>
            <person name="Lorenzo-Morales J."/>
            <person name="Bateman A."/>
            <person name="Chiu C.H."/>
            <person name="Tang P."/>
            <person name="Hegemann P."/>
            <person name="Fromm H."/>
            <person name="Raoult D."/>
            <person name="Greub G."/>
            <person name="Miranda-Saavedra D."/>
            <person name="Chen N."/>
            <person name="Nash P."/>
            <person name="Ginger M.L."/>
            <person name="Horn M."/>
            <person name="Schaap P."/>
            <person name="Caler L."/>
            <person name="Loftus B."/>
        </authorList>
    </citation>
    <scope>NUCLEOTIDE SEQUENCE [LARGE SCALE GENOMIC DNA]</scope>
    <source>
        <strain evidence="4 5">Neff</strain>
    </source>
</reference>
<evidence type="ECO:0000313" key="4">
    <source>
        <dbReference type="EMBL" id="ELR14182.1"/>
    </source>
</evidence>
<protein>
    <recommendedName>
        <fullName evidence="3">Choice-of-anchor A domain-containing protein</fullName>
    </recommendedName>
</protein>
<proteinExistence type="inferred from homology"/>
<dbReference type="Proteomes" id="UP000011083">
    <property type="component" value="Unassembled WGS sequence"/>
</dbReference>
<dbReference type="InterPro" id="IPR015943">
    <property type="entry name" value="WD40/YVTN_repeat-like_dom_sf"/>
</dbReference>
<dbReference type="VEuPathDB" id="AmoebaDB:ACA1_131860"/>
<dbReference type="AlphaFoldDB" id="L8GMI2"/>
<keyword evidence="2" id="KW-0711">Selenium</keyword>
<dbReference type="InterPro" id="IPR008826">
    <property type="entry name" value="Se-bd"/>
</dbReference>
<dbReference type="SUPFAM" id="SSF50998">
    <property type="entry name" value="Quinoprotein alcohol dehydrogenase-like"/>
    <property type="match status" value="1"/>
</dbReference>
<evidence type="ECO:0000313" key="5">
    <source>
        <dbReference type="Proteomes" id="UP000011083"/>
    </source>
</evidence>
<evidence type="ECO:0000256" key="1">
    <source>
        <dbReference type="ARBA" id="ARBA00005606"/>
    </source>
</evidence>
<dbReference type="RefSeq" id="XP_004336195.1">
    <property type="nucleotide sequence ID" value="XM_004336147.1"/>
</dbReference>
<feature type="domain" description="Choice-of-anchor A" evidence="3">
    <location>
        <begin position="2"/>
        <end position="260"/>
    </location>
</feature>
<dbReference type="OrthoDB" id="10033702at2759"/>
<evidence type="ECO:0000256" key="2">
    <source>
        <dbReference type="ARBA" id="ARBA00023266"/>
    </source>
</evidence>
<dbReference type="GO" id="GO:0008430">
    <property type="term" value="F:selenium binding"/>
    <property type="evidence" value="ECO:0007669"/>
    <property type="project" value="InterPro"/>
</dbReference>
<gene>
    <name evidence="4" type="ORF">ACA1_131860</name>
</gene>
<dbReference type="KEGG" id="acan:ACA1_131860"/>
<accession>L8GMI2</accession>
<dbReference type="InterPro" id="IPR011047">
    <property type="entry name" value="Quinoprotein_ADH-like_sf"/>
</dbReference>